<sequence length="257" mass="29107">MKNGQELLPTTFLDNETILSYRKQSQSLSYKEDLWSWYVLRRISIYITLLFCKLRLKPNTVSWMSAFFILLSGLSLVMATPISIVFAALFYNIGYLFDCVDGELARITKQTSSKGYYIDIIIQAAALPVFLSMVLTVLRKSGLLDVTTLEITLVYVTFVAIIMALLVPIAYQLTNLTMSQSTTQDPVNSIRDGSFFFDVVAVLLGLPGFFVVIVIIAFIEQVTSFDLMLYYVLFFLAMLVIKTGLRVFITSRSFDRS</sequence>
<dbReference type="GO" id="GO:0016020">
    <property type="term" value="C:membrane"/>
    <property type="evidence" value="ECO:0007669"/>
    <property type="project" value="InterPro"/>
</dbReference>
<feature type="transmembrane region" description="Helical" evidence="1">
    <location>
        <begin position="195"/>
        <end position="219"/>
    </location>
</feature>
<dbReference type="Proteomes" id="UP000035996">
    <property type="component" value="Unassembled WGS sequence"/>
</dbReference>
<accession>A0A0J6CUK4</accession>
<protein>
    <recommendedName>
        <fullName evidence="4">CDP-alcohol phosphatidyltransferase</fullName>
    </recommendedName>
</protein>
<organism evidence="2 3">
    <name type="scientific">Guptibacillus hwajinpoensis</name>
    <dbReference type="NCBI Taxonomy" id="208199"/>
    <lineage>
        <taxon>Bacteria</taxon>
        <taxon>Bacillati</taxon>
        <taxon>Bacillota</taxon>
        <taxon>Bacilli</taxon>
        <taxon>Bacillales</taxon>
        <taxon>Guptibacillaceae</taxon>
        <taxon>Guptibacillus</taxon>
    </lineage>
</organism>
<dbReference type="RefSeq" id="WP_048311591.1">
    <property type="nucleotide sequence ID" value="NZ_CP119526.1"/>
</dbReference>
<dbReference type="Pfam" id="PF01066">
    <property type="entry name" value="CDP-OH_P_transf"/>
    <property type="match status" value="1"/>
</dbReference>
<keyword evidence="1" id="KW-0812">Transmembrane</keyword>
<dbReference type="InterPro" id="IPR043130">
    <property type="entry name" value="CDP-OH_PTrfase_TM_dom"/>
</dbReference>
<proteinExistence type="predicted"/>
<feature type="transmembrane region" description="Helical" evidence="1">
    <location>
        <begin position="228"/>
        <end position="249"/>
    </location>
</feature>
<reference evidence="2" key="1">
    <citation type="submission" date="2015-06" db="EMBL/GenBank/DDBJ databases">
        <authorList>
            <person name="Liu B."/>
            <person name="Wang J."/>
            <person name="Zhu Y."/>
            <person name="Liu G."/>
            <person name="Chen Q."/>
            <person name="Zheng C."/>
            <person name="Che J."/>
            <person name="Ge C."/>
            <person name="Shi H."/>
            <person name="Pan Z."/>
            <person name="Liu X."/>
        </authorList>
    </citation>
    <scope>NUCLEOTIDE SEQUENCE [LARGE SCALE GENOMIC DNA]</scope>
    <source>
        <strain evidence="2">DSM 16346</strain>
    </source>
</reference>
<dbReference type="EMBL" id="LELK01000004">
    <property type="protein sequence ID" value="KMM36878.1"/>
    <property type="molecule type" value="Genomic_DNA"/>
</dbReference>
<dbReference type="InterPro" id="IPR000462">
    <property type="entry name" value="CDP-OH_P_trans"/>
</dbReference>
<dbReference type="GO" id="GO:0008654">
    <property type="term" value="P:phospholipid biosynthetic process"/>
    <property type="evidence" value="ECO:0007669"/>
    <property type="project" value="InterPro"/>
</dbReference>
<comment type="caution">
    <text evidence="2">The sequence shown here is derived from an EMBL/GenBank/DDBJ whole genome shotgun (WGS) entry which is preliminary data.</text>
</comment>
<feature type="transmembrane region" description="Helical" evidence="1">
    <location>
        <begin position="116"/>
        <end position="138"/>
    </location>
</feature>
<dbReference type="PATRIC" id="fig|157733.3.peg.696"/>
<evidence type="ECO:0008006" key="4">
    <source>
        <dbReference type="Google" id="ProtNLM"/>
    </source>
</evidence>
<keyword evidence="1" id="KW-1133">Transmembrane helix</keyword>
<dbReference type="OrthoDB" id="269185at2"/>
<dbReference type="STRING" id="157733.AB986_13255"/>
<keyword evidence="3" id="KW-1185">Reference proteome</keyword>
<evidence type="ECO:0000256" key="1">
    <source>
        <dbReference type="SAM" id="Phobius"/>
    </source>
</evidence>
<name>A0A0J6CUK4_9BACL</name>
<dbReference type="GO" id="GO:0016780">
    <property type="term" value="F:phosphotransferase activity, for other substituted phosphate groups"/>
    <property type="evidence" value="ECO:0007669"/>
    <property type="project" value="InterPro"/>
</dbReference>
<keyword evidence="1" id="KW-0472">Membrane</keyword>
<feature type="transmembrane region" description="Helical" evidence="1">
    <location>
        <begin position="150"/>
        <end position="171"/>
    </location>
</feature>
<dbReference type="Gene3D" id="1.20.120.1760">
    <property type="match status" value="1"/>
</dbReference>
<evidence type="ECO:0000313" key="3">
    <source>
        <dbReference type="Proteomes" id="UP000035996"/>
    </source>
</evidence>
<evidence type="ECO:0000313" key="2">
    <source>
        <dbReference type="EMBL" id="KMM36878.1"/>
    </source>
</evidence>
<gene>
    <name evidence="2" type="ORF">AB986_13255</name>
</gene>
<feature type="transmembrane region" description="Helical" evidence="1">
    <location>
        <begin position="66"/>
        <end position="96"/>
    </location>
</feature>
<dbReference type="AlphaFoldDB" id="A0A0J6CUK4"/>